<keyword evidence="2" id="KW-1185">Reference proteome</keyword>
<dbReference type="Gene3D" id="3.80.10.10">
    <property type="entry name" value="Ribonuclease Inhibitor"/>
    <property type="match status" value="1"/>
</dbReference>
<name>A0A0U9HJS5_KLENI</name>
<organism evidence="1 2">
    <name type="scientific">Klebsormidium nitens</name>
    <name type="common">Green alga</name>
    <name type="synonym">Ulothrix nitens</name>
    <dbReference type="NCBI Taxonomy" id="105231"/>
    <lineage>
        <taxon>Eukaryota</taxon>
        <taxon>Viridiplantae</taxon>
        <taxon>Streptophyta</taxon>
        <taxon>Klebsormidiophyceae</taxon>
        <taxon>Klebsormidiales</taxon>
        <taxon>Klebsormidiaceae</taxon>
        <taxon>Klebsormidium</taxon>
    </lineage>
</organism>
<dbReference type="Proteomes" id="UP000054558">
    <property type="component" value="Unassembled WGS sequence"/>
</dbReference>
<reference evidence="1 2" key="1">
    <citation type="journal article" date="2014" name="Nat. Commun.">
        <title>Klebsormidium flaccidum genome reveals primary factors for plant terrestrial adaptation.</title>
        <authorList>
            <person name="Hori K."/>
            <person name="Maruyama F."/>
            <person name="Fujisawa T."/>
            <person name="Togashi T."/>
            <person name="Yamamoto N."/>
            <person name="Seo M."/>
            <person name="Sato S."/>
            <person name="Yamada T."/>
            <person name="Mori H."/>
            <person name="Tajima N."/>
            <person name="Moriyama T."/>
            <person name="Ikeuchi M."/>
            <person name="Watanabe M."/>
            <person name="Wada H."/>
            <person name="Kobayashi K."/>
            <person name="Saito M."/>
            <person name="Masuda T."/>
            <person name="Sasaki-Sekimoto Y."/>
            <person name="Mashiguchi K."/>
            <person name="Awai K."/>
            <person name="Shimojima M."/>
            <person name="Masuda S."/>
            <person name="Iwai M."/>
            <person name="Nobusawa T."/>
            <person name="Narise T."/>
            <person name="Kondo S."/>
            <person name="Saito H."/>
            <person name="Sato R."/>
            <person name="Murakawa M."/>
            <person name="Ihara Y."/>
            <person name="Oshima-Yamada Y."/>
            <person name="Ohtaka K."/>
            <person name="Satoh M."/>
            <person name="Sonobe K."/>
            <person name="Ishii M."/>
            <person name="Ohtani R."/>
            <person name="Kanamori-Sato M."/>
            <person name="Honoki R."/>
            <person name="Miyazaki D."/>
            <person name="Mochizuki H."/>
            <person name="Umetsu J."/>
            <person name="Higashi K."/>
            <person name="Shibata D."/>
            <person name="Kamiya Y."/>
            <person name="Sato N."/>
            <person name="Nakamura Y."/>
            <person name="Tabata S."/>
            <person name="Ida S."/>
            <person name="Kurokawa K."/>
            <person name="Ohta H."/>
        </authorList>
    </citation>
    <scope>NUCLEOTIDE SEQUENCE [LARGE SCALE GENOMIC DNA]</scope>
    <source>
        <strain evidence="1 2">NIES-2285</strain>
    </source>
</reference>
<sequence length="450" mass="50599">MAPFPLSEDLLELVLAKLLDAKVRDSCSLVCRAFRAAERRTRHSLRLHCMKRQIEHTPTCFQWVTSLDISDIVPRDRGASRCTFEQFSHLGRCFPTVRMVTCYDGRNFAGTGPLPFGGVWPDLQEVLFKDVSCPVDEDQASSLLERAGRGPLIVTDLHKPPNPGRVGLLLKEVHFVQFVGDSLLKALANASLSSLETINLQLENSCSLYLLLQVLSVESCPWLRTLNLEVLTWGDDSDSESTDEDKPELFTDANLGMLFAQLPLLTALEQLSLFGLSDVSLDWFCRQLTSILGDCRNLRSLYVDLWCEEGEISHQEAKVVLESIAKAAPPTLTHLNLTNSRVIPVPSGRRIFELGTAFWPFNQLLTRLDCSFFASAERKYRFTGWDRLEHLTLGRESVVGLLSYGTQLVIVCPSLKIFGFETDFYVNLTFEGKHDHLATLNICMRVVLQT</sequence>
<evidence type="ECO:0000313" key="2">
    <source>
        <dbReference type="Proteomes" id="UP000054558"/>
    </source>
</evidence>
<dbReference type="EMBL" id="DF237106">
    <property type="protein sequence ID" value="GAQ83663.1"/>
    <property type="molecule type" value="Genomic_DNA"/>
</dbReference>
<proteinExistence type="predicted"/>
<accession>A0A0U9HJS5</accession>
<evidence type="ECO:0000313" key="1">
    <source>
        <dbReference type="EMBL" id="GAQ83663.1"/>
    </source>
</evidence>
<evidence type="ECO:0008006" key="3">
    <source>
        <dbReference type="Google" id="ProtNLM"/>
    </source>
</evidence>
<dbReference type="Gene3D" id="1.20.1280.50">
    <property type="match status" value="1"/>
</dbReference>
<gene>
    <name evidence="1" type="ORF">KFL_001570020</name>
</gene>
<protein>
    <recommendedName>
        <fullName evidence="3">F-box domain-containing protein</fullName>
    </recommendedName>
</protein>
<dbReference type="AlphaFoldDB" id="A0A0U9HJS5"/>
<dbReference type="InterPro" id="IPR032675">
    <property type="entry name" value="LRR_dom_sf"/>
</dbReference>
<dbReference type="SUPFAM" id="SSF52047">
    <property type="entry name" value="RNI-like"/>
    <property type="match status" value="1"/>
</dbReference>